<dbReference type="RefSeq" id="WP_168109620.1">
    <property type="nucleotide sequence ID" value="NZ_VTOX01000010.1"/>
</dbReference>
<sequence>MSALRRLLSIAAVATGTREPSLREVAGEAAHENALTLTPPELTTPEASDTDNENAPDPT</sequence>
<comment type="caution">
    <text evidence="2">The sequence shown here is derived from an EMBL/GenBank/DDBJ whole genome shotgun (WGS) entry which is preliminary data.</text>
</comment>
<dbReference type="AlphaFoldDB" id="A0A7X6DJU8"/>
<feature type="compositionally biased region" description="Basic and acidic residues" evidence="1">
    <location>
        <begin position="20"/>
        <end position="31"/>
    </location>
</feature>
<feature type="compositionally biased region" description="Acidic residues" evidence="1">
    <location>
        <begin position="48"/>
        <end position="59"/>
    </location>
</feature>
<protein>
    <submittedName>
        <fullName evidence="2">Uncharacterized protein</fullName>
    </submittedName>
</protein>
<name>A0A7X6DJU8_9BURK</name>
<feature type="region of interest" description="Disordered" evidence="1">
    <location>
        <begin position="17"/>
        <end position="59"/>
    </location>
</feature>
<evidence type="ECO:0000313" key="3">
    <source>
        <dbReference type="Proteomes" id="UP000521868"/>
    </source>
</evidence>
<keyword evidence="3" id="KW-1185">Reference proteome</keyword>
<proteinExistence type="predicted"/>
<dbReference type="EMBL" id="VTOX01000010">
    <property type="protein sequence ID" value="NKE68507.1"/>
    <property type="molecule type" value="Genomic_DNA"/>
</dbReference>
<gene>
    <name evidence="2" type="ORF">RAMLITH_22055</name>
</gene>
<evidence type="ECO:0000313" key="2">
    <source>
        <dbReference type="EMBL" id="NKE68507.1"/>
    </source>
</evidence>
<feature type="compositionally biased region" description="Low complexity" evidence="1">
    <location>
        <begin position="35"/>
        <end position="46"/>
    </location>
</feature>
<accession>A0A7X6DJU8</accession>
<dbReference type="Proteomes" id="UP000521868">
    <property type="component" value="Unassembled WGS sequence"/>
</dbReference>
<evidence type="ECO:0000256" key="1">
    <source>
        <dbReference type="SAM" id="MobiDB-lite"/>
    </source>
</evidence>
<organism evidence="2 3">
    <name type="scientific">Ramlibacter lithotrophicus</name>
    <dbReference type="NCBI Taxonomy" id="2606681"/>
    <lineage>
        <taxon>Bacteria</taxon>
        <taxon>Pseudomonadati</taxon>
        <taxon>Pseudomonadota</taxon>
        <taxon>Betaproteobacteria</taxon>
        <taxon>Burkholderiales</taxon>
        <taxon>Comamonadaceae</taxon>
        <taxon>Ramlibacter</taxon>
    </lineage>
</organism>
<reference evidence="2 3" key="1">
    <citation type="journal article" date="2020" name="Nature">
        <title>Bacterial chemolithoautotrophy via manganese oxidation.</title>
        <authorList>
            <person name="Yu H."/>
            <person name="Leadbetter J.R."/>
        </authorList>
    </citation>
    <scope>NUCLEOTIDE SEQUENCE [LARGE SCALE GENOMIC DNA]</scope>
    <source>
        <strain evidence="2 3">RBP-1</strain>
    </source>
</reference>